<accession>A0ABU5STZ3</accession>
<evidence type="ECO:0000313" key="2">
    <source>
        <dbReference type="Proteomes" id="UP001302329"/>
    </source>
</evidence>
<comment type="caution">
    <text evidence="1">The sequence shown here is derived from an EMBL/GenBank/DDBJ whole genome shotgun (WGS) entry which is preliminary data.</text>
</comment>
<organism evidence="1 2">
    <name type="scientific">Cyanobium gracile UHCC 0281</name>
    <dbReference type="NCBI Taxonomy" id="3110309"/>
    <lineage>
        <taxon>Bacteria</taxon>
        <taxon>Bacillati</taxon>
        <taxon>Cyanobacteriota</taxon>
        <taxon>Cyanophyceae</taxon>
        <taxon>Synechococcales</taxon>
        <taxon>Prochlorococcaceae</taxon>
        <taxon>Cyanobium</taxon>
    </lineage>
</organism>
<sequence length="144" mass="16301">MHLVLPSRGDPPALARRLQLCLAEPRAAGHTAWDQGIPAGQLLPALLRRHRDLEPLHPDHWPWARGAAMAWPTAWGHRYLLICRWGAIHPLRLSAWRHRGSGDWVRLCEPIPLPCFRERFAADQEMTRATPNPTTIKAMAPTAQ</sequence>
<name>A0ABU5STZ3_9CYAN</name>
<keyword evidence="2" id="KW-1185">Reference proteome</keyword>
<protein>
    <submittedName>
        <fullName evidence="1">Uncharacterized protein</fullName>
    </submittedName>
</protein>
<dbReference type="Proteomes" id="UP001302329">
    <property type="component" value="Unassembled WGS sequence"/>
</dbReference>
<dbReference type="EMBL" id="JAYGHY010000006">
    <property type="protein sequence ID" value="MEA5441537.1"/>
    <property type="molecule type" value="Genomic_DNA"/>
</dbReference>
<proteinExistence type="predicted"/>
<gene>
    <name evidence="1" type="ORF">VB739_03120</name>
</gene>
<evidence type="ECO:0000313" key="1">
    <source>
        <dbReference type="EMBL" id="MEA5441537.1"/>
    </source>
</evidence>
<reference evidence="1 2" key="1">
    <citation type="submission" date="2023-12" db="EMBL/GenBank/DDBJ databases">
        <title>Baltic Sea Cyanobacteria.</title>
        <authorList>
            <person name="Delbaje E."/>
            <person name="Fewer D.P."/>
            <person name="Shishido T.K."/>
        </authorList>
    </citation>
    <scope>NUCLEOTIDE SEQUENCE [LARGE SCALE GENOMIC DNA]</scope>
    <source>
        <strain evidence="1 2">UHCC 0281</strain>
    </source>
</reference>